<dbReference type="HAMAP" id="MF_00923">
    <property type="entry name" value="OM_assembly_BamB"/>
    <property type="match status" value="1"/>
</dbReference>
<dbReference type="NCBIfam" id="TIGR03300">
    <property type="entry name" value="assembly_YfgL"/>
    <property type="match status" value="1"/>
</dbReference>
<dbReference type="SMART" id="SM00564">
    <property type="entry name" value="PQQ"/>
    <property type="match status" value="7"/>
</dbReference>
<feature type="chain" id="PRO_5046282648" description="Outer membrane protein assembly factor BamB" evidence="5">
    <location>
        <begin position="24"/>
        <end position="396"/>
    </location>
</feature>
<dbReference type="RefSeq" id="WP_345338500.1">
    <property type="nucleotide sequence ID" value="NZ_BAABLI010000005.1"/>
</dbReference>
<keyword evidence="3 4" id="KW-0998">Cell outer membrane</keyword>
<sequence>MGQLSKALLFAASILALSGCSLWGDDEDEIKVAELPEIEEQFEPDVVWDYQVGDGVEHYYSRLRPAVAYGNLYAASRFGDVVALDLETGDEVWEQDVTRKKPGWLFDERINAMVSGGITARYKQIFFGTEKGRVISLDAETGELLWDVEVDAEVLAPPTVDQSVVVVNTGSGKLFGLDAASGEKLWTFQQELPSLTLRGVSSAATAQGGIILGKANGKIAALSITNGIEFWEQDAAPPKTGSDLDRIVDVDADPLVVAGTIYAVAYNGYLQALEMRSGRALWQREYSSYRGFSIDGFNLYLSDYKGHVYAIDRRTGLELWSNRELENRGVTEPVPFGNYVVVGDFESYLHWLDPKSGALVARLEVGDDGLYSSAVVAGETLYVQSRDGTVSAVRMP</sequence>
<dbReference type="PANTHER" id="PTHR34512">
    <property type="entry name" value="CELL SURFACE PROTEIN"/>
    <property type="match status" value="1"/>
</dbReference>
<accession>A0ABW4XK36</accession>
<dbReference type="Proteomes" id="UP001597380">
    <property type="component" value="Unassembled WGS sequence"/>
</dbReference>
<evidence type="ECO:0000259" key="6">
    <source>
        <dbReference type="Pfam" id="PF13360"/>
    </source>
</evidence>
<evidence type="ECO:0000313" key="7">
    <source>
        <dbReference type="EMBL" id="MFD2095342.1"/>
    </source>
</evidence>
<dbReference type="InterPro" id="IPR018391">
    <property type="entry name" value="PQQ_b-propeller_rpt"/>
</dbReference>
<comment type="subunit">
    <text evidence="4">Part of the Bam complex.</text>
</comment>
<evidence type="ECO:0000256" key="3">
    <source>
        <dbReference type="ARBA" id="ARBA00023237"/>
    </source>
</evidence>
<dbReference type="InterPro" id="IPR002372">
    <property type="entry name" value="PQQ_rpt_dom"/>
</dbReference>
<evidence type="ECO:0000256" key="4">
    <source>
        <dbReference type="HAMAP-Rule" id="MF_00923"/>
    </source>
</evidence>
<feature type="signal peptide" evidence="5">
    <location>
        <begin position="1"/>
        <end position="23"/>
    </location>
</feature>
<dbReference type="SUPFAM" id="SSF50998">
    <property type="entry name" value="Quinoprotein alcohol dehydrogenase-like"/>
    <property type="match status" value="1"/>
</dbReference>
<dbReference type="InterPro" id="IPR015943">
    <property type="entry name" value="WD40/YVTN_repeat-like_dom_sf"/>
</dbReference>
<comment type="function">
    <text evidence="4">Part of the outer membrane protein assembly complex, which is involved in assembly and insertion of beta-barrel proteins into the outer membrane.</text>
</comment>
<name>A0ABW4XK36_9GAMM</name>
<protein>
    <recommendedName>
        <fullName evidence="4">Outer membrane protein assembly factor BamB</fullName>
    </recommendedName>
</protein>
<dbReference type="PROSITE" id="PS51257">
    <property type="entry name" value="PROKAR_LIPOPROTEIN"/>
    <property type="match status" value="1"/>
</dbReference>
<keyword evidence="2 4" id="KW-0472">Membrane</keyword>
<dbReference type="Pfam" id="PF13360">
    <property type="entry name" value="PQQ_2"/>
    <property type="match status" value="1"/>
</dbReference>
<evidence type="ECO:0000256" key="2">
    <source>
        <dbReference type="ARBA" id="ARBA00023136"/>
    </source>
</evidence>
<evidence type="ECO:0000313" key="8">
    <source>
        <dbReference type="Proteomes" id="UP001597380"/>
    </source>
</evidence>
<dbReference type="EMBL" id="JBHUHT010000008">
    <property type="protein sequence ID" value="MFD2095342.1"/>
    <property type="molecule type" value="Genomic_DNA"/>
</dbReference>
<dbReference type="Gene3D" id="2.130.10.10">
    <property type="entry name" value="YVTN repeat-like/Quinoprotein amine dehydrogenase"/>
    <property type="match status" value="1"/>
</dbReference>
<comment type="subcellular location">
    <subcellularLocation>
        <location evidence="4">Cell outer membrane</location>
        <topology evidence="4">Lipid-anchor</topology>
    </subcellularLocation>
</comment>
<evidence type="ECO:0000256" key="1">
    <source>
        <dbReference type="ARBA" id="ARBA00022729"/>
    </source>
</evidence>
<evidence type="ECO:0000256" key="5">
    <source>
        <dbReference type="SAM" id="SignalP"/>
    </source>
</evidence>
<feature type="domain" description="Pyrrolo-quinoline quinone repeat" evidence="6">
    <location>
        <begin position="78"/>
        <end position="322"/>
    </location>
</feature>
<keyword evidence="4" id="KW-0564">Palmitate</keyword>
<comment type="similarity">
    <text evidence="4">Belongs to the BamB family.</text>
</comment>
<keyword evidence="4" id="KW-0449">Lipoprotein</keyword>
<reference evidence="8" key="1">
    <citation type="journal article" date="2019" name="Int. J. Syst. Evol. Microbiol.">
        <title>The Global Catalogue of Microorganisms (GCM) 10K type strain sequencing project: providing services to taxonomists for standard genome sequencing and annotation.</title>
        <authorList>
            <consortium name="The Broad Institute Genomics Platform"/>
            <consortium name="The Broad Institute Genome Sequencing Center for Infectious Disease"/>
            <person name="Wu L."/>
            <person name="Ma J."/>
        </authorList>
    </citation>
    <scope>NUCLEOTIDE SEQUENCE [LARGE SCALE GENOMIC DNA]</scope>
    <source>
        <strain evidence="8">CGMCC 1.10992</strain>
    </source>
</reference>
<gene>
    <name evidence="4 7" type="primary">bamB</name>
    <name evidence="7" type="ORF">ACFSJ3_05035</name>
</gene>
<comment type="caution">
    <text evidence="7">The sequence shown here is derived from an EMBL/GenBank/DDBJ whole genome shotgun (WGS) entry which is preliminary data.</text>
</comment>
<organism evidence="7 8">
    <name type="scientific">Corallincola platygyrae</name>
    <dbReference type="NCBI Taxonomy" id="1193278"/>
    <lineage>
        <taxon>Bacteria</taxon>
        <taxon>Pseudomonadati</taxon>
        <taxon>Pseudomonadota</taxon>
        <taxon>Gammaproteobacteria</taxon>
        <taxon>Alteromonadales</taxon>
        <taxon>Psychromonadaceae</taxon>
        <taxon>Corallincola</taxon>
    </lineage>
</organism>
<keyword evidence="1 4" id="KW-0732">Signal</keyword>
<dbReference type="InterPro" id="IPR011047">
    <property type="entry name" value="Quinoprotein_ADH-like_sf"/>
</dbReference>
<dbReference type="NCBIfam" id="NF008351">
    <property type="entry name" value="PRK11138.1"/>
    <property type="match status" value="1"/>
</dbReference>
<dbReference type="PANTHER" id="PTHR34512:SF30">
    <property type="entry name" value="OUTER MEMBRANE PROTEIN ASSEMBLY FACTOR BAMB"/>
    <property type="match status" value="1"/>
</dbReference>
<proteinExistence type="inferred from homology"/>
<keyword evidence="8" id="KW-1185">Reference proteome</keyword>
<dbReference type="InterPro" id="IPR017687">
    <property type="entry name" value="BamB"/>
</dbReference>